<keyword evidence="6" id="KW-1185">Reference proteome</keyword>
<evidence type="ECO:0000313" key="6">
    <source>
        <dbReference type="Proteomes" id="UP000322499"/>
    </source>
</evidence>
<feature type="domain" description="HTH araC/xylS-type" evidence="4">
    <location>
        <begin position="173"/>
        <end position="260"/>
    </location>
</feature>
<reference evidence="5 6" key="1">
    <citation type="submission" date="2019-07" db="EMBL/GenBank/DDBJ databases">
        <title>Genomic Encyclopedia of Archaeal and Bacterial Type Strains, Phase II (KMG-II): from individual species to whole genera.</title>
        <authorList>
            <person name="Goeker M."/>
        </authorList>
    </citation>
    <scope>NUCLEOTIDE SEQUENCE [LARGE SCALE GENOMIC DNA]</scope>
    <source>
        <strain evidence="5 6">DSM 46842</strain>
    </source>
</reference>
<comment type="caution">
    <text evidence="5">The sequence shown here is derived from an EMBL/GenBank/DDBJ whole genome shotgun (WGS) entry which is preliminary data.</text>
</comment>
<keyword evidence="2 5" id="KW-0238">DNA-binding</keyword>
<keyword evidence="3" id="KW-0804">Transcription</keyword>
<accession>A0A5S5CKZ6</accession>
<dbReference type="GO" id="GO:0003700">
    <property type="term" value="F:DNA-binding transcription factor activity"/>
    <property type="evidence" value="ECO:0007669"/>
    <property type="project" value="InterPro"/>
</dbReference>
<dbReference type="PROSITE" id="PS01124">
    <property type="entry name" value="HTH_ARAC_FAMILY_2"/>
    <property type="match status" value="1"/>
</dbReference>
<gene>
    <name evidence="5" type="ORF">BD833_12334</name>
</gene>
<dbReference type="AlphaFoldDB" id="A0A5S5CKZ6"/>
<dbReference type="Gene3D" id="1.10.10.60">
    <property type="entry name" value="Homeodomain-like"/>
    <property type="match status" value="1"/>
</dbReference>
<dbReference type="Pfam" id="PF12833">
    <property type="entry name" value="HTH_18"/>
    <property type="match status" value="1"/>
</dbReference>
<proteinExistence type="predicted"/>
<sequence length="278" mass="29624">MHRLHPALRPYVAAATGYRHEGFPPGEHLGLPSPWLTVVVTLDEPLEMAAHPDPAQAPGRFDALVGGLHTRPARIVHPGRQAGVQLSLTPLGARALLGCPAGQLASTDVPLEALLGAAGAELTDRVRTAAGWAGRFAALERVLLRRLRPDTGPRPEVTEAWRLTTAAGGRLPVAEVARRTGWSVRYLEQRFRAETGLAPKEAARVVRFDRARRALAARVTAGGPPALAELAVAAGFSDQAHLTREWRAFSGLPPTRWLAAEFGFVQDTATVSAALSAS</sequence>
<dbReference type="InterPro" id="IPR018060">
    <property type="entry name" value="HTH_AraC"/>
</dbReference>
<keyword evidence="1" id="KW-0805">Transcription regulation</keyword>
<dbReference type="PANTHER" id="PTHR46796">
    <property type="entry name" value="HTH-TYPE TRANSCRIPTIONAL ACTIVATOR RHAS-RELATED"/>
    <property type="match status" value="1"/>
</dbReference>
<evidence type="ECO:0000313" key="5">
    <source>
        <dbReference type="EMBL" id="TYP81337.1"/>
    </source>
</evidence>
<dbReference type="PANTHER" id="PTHR46796:SF15">
    <property type="entry name" value="BLL1074 PROTEIN"/>
    <property type="match status" value="1"/>
</dbReference>
<evidence type="ECO:0000256" key="2">
    <source>
        <dbReference type="ARBA" id="ARBA00023125"/>
    </source>
</evidence>
<dbReference type="Proteomes" id="UP000322499">
    <property type="component" value="Unassembled WGS sequence"/>
</dbReference>
<dbReference type="InterPro" id="IPR050204">
    <property type="entry name" value="AraC_XylS_family_regulators"/>
</dbReference>
<evidence type="ECO:0000259" key="4">
    <source>
        <dbReference type="PROSITE" id="PS01124"/>
    </source>
</evidence>
<evidence type="ECO:0000256" key="3">
    <source>
        <dbReference type="ARBA" id="ARBA00023163"/>
    </source>
</evidence>
<dbReference type="GO" id="GO:0043565">
    <property type="term" value="F:sequence-specific DNA binding"/>
    <property type="evidence" value="ECO:0007669"/>
    <property type="project" value="InterPro"/>
</dbReference>
<organism evidence="5 6">
    <name type="scientific">Blastococcus xanthinilyticus</name>
    <dbReference type="NCBI Taxonomy" id="1564164"/>
    <lineage>
        <taxon>Bacteria</taxon>
        <taxon>Bacillati</taxon>
        <taxon>Actinomycetota</taxon>
        <taxon>Actinomycetes</taxon>
        <taxon>Geodermatophilales</taxon>
        <taxon>Geodermatophilaceae</taxon>
        <taxon>Blastococcus</taxon>
    </lineage>
</organism>
<evidence type="ECO:0000256" key="1">
    <source>
        <dbReference type="ARBA" id="ARBA00023015"/>
    </source>
</evidence>
<protein>
    <submittedName>
        <fullName evidence="5">AraC-like DNA-binding protein</fullName>
    </submittedName>
</protein>
<dbReference type="SMART" id="SM00342">
    <property type="entry name" value="HTH_ARAC"/>
    <property type="match status" value="1"/>
</dbReference>
<name>A0A5S5CKZ6_9ACTN</name>
<dbReference type="EMBL" id="VNHW01000023">
    <property type="protein sequence ID" value="TYP81337.1"/>
    <property type="molecule type" value="Genomic_DNA"/>
</dbReference>